<comment type="caution">
    <text evidence="1">The sequence shown here is derived from an EMBL/GenBank/DDBJ whole genome shotgun (WGS) entry which is preliminary data.</text>
</comment>
<dbReference type="AlphaFoldDB" id="A0A2N8TE18"/>
<evidence type="ECO:0000313" key="2">
    <source>
        <dbReference type="Proteomes" id="UP000235943"/>
    </source>
</evidence>
<protein>
    <submittedName>
        <fullName evidence="1">Uncharacterized protein</fullName>
    </submittedName>
</protein>
<dbReference type="Proteomes" id="UP000235943">
    <property type="component" value="Unassembled WGS sequence"/>
</dbReference>
<name>A0A2N8TE18_9ACTN</name>
<dbReference type="EMBL" id="POUC01000487">
    <property type="protein sequence ID" value="PNG17278.1"/>
    <property type="molecule type" value="Genomic_DNA"/>
</dbReference>
<reference evidence="1 2" key="1">
    <citation type="submission" date="2018-01" db="EMBL/GenBank/DDBJ databases">
        <title>Draft genome sequence of Streptomyces sp. 13K301.</title>
        <authorList>
            <person name="Sahin N."/>
            <person name="Saygin H."/>
            <person name="Ay H."/>
        </authorList>
    </citation>
    <scope>NUCLEOTIDE SEQUENCE [LARGE SCALE GENOMIC DNA]</scope>
    <source>
        <strain evidence="1 2">13K301</strain>
    </source>
</reference>
<keyword evidence="2" id="KW-1185">Reference proteome</keyword>
<evidence type="ECO:0000313" key="1">
    <source>
        <dbReference type="EMBL" id="PNG17278.1"/>
    </source>
</evidence>
<sequence>MAPEKAPSPMPLAKMRGMGIRTLLRRTASGVALPQVPAFEAAASTVRVPVTFTSALRHATADLQQSLATRRREPTGPADTGALTAATVLPGAADLPAALALADGEALAALTGLTGTDALAALTGVVDRDALAALTGLTGVNSTLTVACLLYIS</sequence>
<proteinExistence type="predicted"/>
<gene>
    <name evidence="1" type="ORF">C1J00_37390</name>
</gene>
<feature type="non-terminal residue" evidence="1">
    <location>
        <position position="153"/>
    </location>
</feature>
<accession>A0A2N8TE18</accession>
<organism evidence="1 2">
    <name type="scientific">Streptomyces cahuitamycinicus</name>
    <dbReference type="NCBI Taxonomy" id="2070367"/>
    <lineage>
        <taxon>Bacteria</taxon>
        <taxon>Bacillati</taxon>
        <taxon>Actinomycetota</taxon>
        <taxon>Actinomycetes</taxon>
        <taxon>Kitasatosporales</taxon>
        <taxon>Streptomycetaceae</taxon>
        <taxon>Streptomyces</taxon>
    </lineage>
</organism>